<evidence type="ECO:0000313" key="3">
    <source>
        <dbReference type="Proteomes" id="UP000332933"/>
    </source>
</evidence>
<evidence type="ECO:0000313" key="1">
    <source>
        <dbReference type="EMBL" id="KAF0692744.1"/>
    </source>
</evidence>
<gene>
    <name evidence="2" type="primary">Aste57867_16202</name>
    <name evidence="1" type="ORF">As57867_016146</name>
    <name evidence="2" type="ORF">ASTE57867_16202</name>
</gene>
<protein>
    <submittedName>
        <fullName evidence="2">Aste57867_16202 protein</fullName>
    </submittedName>
</protein>
<dbReference type="AlphaFoldDB" id="A0A485L5N8"/>
<accession>A0A485L5N8</accession>
<organism evidence="2 3">
    <name type="scientific">Aphanomyces stellatus</name>
    <dbReference type="NCBI Taxonomy" id="120398"/>
    <lineage>
        <taxon>Eukaryota</taxon>
        <taxon>Sar</taxon>
        <taxon>Stramenopiles</taxon>
        <taxon>Oomycota</taxon>
        <taxon>Saprolegniomycetes</taxon>
        <taxon>Saprolegniales</taxon>
        <taxon>Verrucalvaceae</taxon>
        <taxon>Aphanomyces</taxon>
    </lineage>
</organism>
<sequence length="184" mass="20281">MFKARLVMKHTKKTATTVVPAARKKAVVHPTVVATTDPACECGRRVNSVPSAAPNAADICYRYVADLSLKHQCVVVGGHRVPYFRDQVQQVRLRRTGFLDGLGRIDEAPHACERCHSDLFSRHANTARVTLTRSKCMFRLHESLARQRKQQDNIAALPSPVTPASATRPLTEATLESLVIMVAA</sequence>
<reference evidence="2 3" key="1">
    <citation type="submission" date="2019-03" db="EMBL/GenBank/DDBJ databases">
        <authorList>
            <person name="Gaulin E."/>
            <person name="Dumas B."/>
        </authorList>
    </citation>
    <scope>NUCLEOTIDE SEQUENCE [LARGE SCALE GENOMIC DNA]</scope>
    <source>
        <strain evidence="2">CBS 568.67</strain>
    </source>
</reference>
<evidence type="ECO:0000313" key="2">
    <source>
        <dbReference type="EMBL" id="VFT92980.1"/>
    </source>
</evidence>
<name>A0A485L5N8_9STRA</name>
<proteinExistence type="predicted"/>
<dbReference type="Proteomes" id="UP000332933">
    <property type="component" value="Unassembled WGS sequence"/>
</dbReference>
<dbReference type="EMBL" id="VJMH01005853">
    <property type="protein sequence ID" value="KAF0692744.1"/>
    <property type="molecule type" value="Genomic_DNA"/>
</dbReference>
<dbReference type="EMBL" id="CAADRA010005874">
    <property type="protein sequence ID" value="VFT92980.1"/>
    <property type="molecule type" value="Genomic_DNA"/>
</dbReference>
<keyword evidence="3" id="KW-1185">Reference proteome</keyword>
<reference evidence="1" key="2">
    <citation type="submission" date="2019-06" db="EMBL/GenBank/DDBJ databases">
        <title>Genomics analysis of Aphanomyces spp. identifies a new class of oomycete effector associated with host adaptation.</title>
        <authorList>
            <person name="Gaulin E."/>
        </authorList>
    </citation>
    <scope>NUCLEOTIDE SEQUENCE</scope>
    <source>
        <strain evidence="1">CBS 578.67</strain>
    </source>
</reference>